<protein>
    <submittedName>
        <fullName evidence="2">Transposase-like</fullName>
    </submittedName>
</protein>
<dbReference type="Pfam" id="PF01797">
    <property type="entry name" value="Y1_Tnp"/>
    <property type="match status" value="1"/>
</dbReference>
<organism evidence="2">
    <name type="scientific">uncultured sulfate-reducing bacterium</name>
    <dbReference type="NCBI Taxonomy" id="153939"/>
    <lineage>
        <taxon>Bacteria</taxon>
        <taxon>environmental samples</taxon>
    </lineage>
</organism>
<feature type="domain" description="Transposase IS200-like" evidence="1">
    <location>
        <begin position="2"/>
        <end position="30"/>
    </location>
</feature>
<evidence type="ECO:0000313" key="2">
    <source>
        <dbReference type="EMBL" id="CAJ31143.1"/>
    </source>
</evidence>
<gene>
    <name evidence="2" type="ORF">42c90031</name>
</gene>
<dbReference type="GO" id="GO:0006313">
    <property type="term" value="P:DNA transposition"/>
    <property type="evidence" value="ECO:0007669"/>
    <property type="project" value="InterPro"/>
</dbReference>
<name>Q3IBR4_9BACT</name>
<dbReference type="AlphaFoldDB" id="Q3IBR4"/>
<dbReference type="EMBL" id="CT025834">
    <property type="protein sequence ID" value="CAJ31143.1"/>
    <property type="molecule type" value="Genomic_DNA"/>
</dbReference>
<proteinExistence type="predicted"/>
<sequence>MRGHSFWARGYFASTVGRDDDLVRSYIREQEHEDRRLDQLDLDLT</sequence>
<dbReference type="Gene3D" id="3.30.70.1290">
    <property type="entry name" value="Transposase IS200-like"/>
    <property type="match status" value="1"/>
</dbReference>
<dbReference type="InterPro" id="IPR002686">
    <property type="entry name" value="Transposase_17"/>
</dbReference>
<accession>Q3IBR4</accession>
<dbReference type="GO" id="GO:0004803">
    <property type="term" value="F:transposase activity"/>
    <property type="evidence" value="ECO:0007669"/>
    <property type="project" value="InterPro"/>
</dbReference>
<dbReference type="InterPro" id="IPR036515">
    <property type="entry name" value="Transposase_17_sf"/>
</dbReference>
<reference evidence="2" key="1">
    <citation type="journal article" date="2005" name="J. Bacteriol.">
        <title>Clustered genes related to sulfate respiration in uncultured prokaryotes support the theory of their concomitant horizontal transfer.</title>
        <authorList>
            <person name="Mussmann M."/>
            <person name="Richter M."/>
            <person name="Lombardot T."/>
            <person name="Meyerdierks A."/>
            <person name="Kuever J."/>
            <person name="Kube M."/>
            <person name="Glockner F.O."/>
            <person name="Amann R."/>
        </authorList>
    </citation>
    <scope>NUCLEOTIDE SEQUENCE</scope>
</reference>
<dbReference type="GO" id="GO:0003677">
    <property type="term" value="F:DNA binding"/>
    <property type="evidence" value="ECO:0007669"/>
    <property type="project" value="InterPro"/>
</dbReference>
<evidence type="ECO:0000259" key="1">
    <source>
        <dbReference type="Pfam" id="PF01797"/>
    </source>
</evidence>
<dbReference type="SUPFAM" id="SSF143422">
    <property type="entry name" value="Transposase IS200-like"/>
    <property type="match status" value="1"/>
</dbReference>